<reference evidence="3" key="1">
    <citation type="submission" date="2014-09" db="EMBL/GenBank/DDBJ databases">
        <authorList>
            <person name="Mudge J."/>
            <person name="Ramaraj T."/>
            <person name="Lindquist I.E."/>
            <person name="Bharti A.K."/>
            <person name="Sundararajan A."/>
            <person name="Cameron C.T."/>
            <person name="Woodward J.E."/>
            <person name="May G.D."/>
            <person name="Brubaker C."/>
            <person name="Broadhvest J."/>
            <person name="Wilkins T.A."/>
        </authorList>
    </citation>
    <scope>NUCLEOTIDE SEQUENCE</scope>
    <source>
        <strain evidence="3">cv. AKA8401</strain>
    </source>
</reference>
<sequence>MQPSNHHRTVADGAPMTTDFTNGGEPRLCQQRYGGRGSDVVHVWVVNGGGGSGRWSGARHGQCLKHLEG</sequence>
<evidence type="ECO:0000313" key="2">
    <source>
        <dbReference type="EMBL" id="KHG27374.1"/>
    </source>
</evidence>
<organism evidence="2 3">
    <name type="scientific">Gossypium arboreum</name>
    <name type="common">Tree cotton</name>
    <name type="synonym">Gossypium nanking</name>
    <dbReference type="NCBI Taxonomy" id="29729"/>
    <lineage>
        <taxon>Eukaryota</taxon>
        <taxon>Viridiplantae</taxon>
        <taxon>Streptophyta</taxon>
        <taxon>Embryophyta</taxon>
        <taxon>Tracheophyta</taxon>
        <taxon>Spermatophyta</taxon>
        <taxon>Magnoliopsida</taxon>
        <taxon>eudicotyledons</taxon>
        <taxon>Gunneridae</taxon>
        <taxon>Pentapetalae</taxon>
        <taxon>rosids</taxon>
        <taxon>malvids</taxon>
        <taxon>Malvales</taxon>
        <taxon>Malvaceae</taxon>
        <taxon>Malvoideae</taxon>
        <taxon>Gossypium</taxon>
    </lineage>
</organism>
<keyword evidence="3" id="KW-1185">Reference proteome</keyword>
<protein>
    <submittedName>
        <fullName evidence="2">Uncharacterized protein</fullName>
    </submittedName>
</protein>
<dbReference type="Proteomes" id="UP000032142">
    <property type="component" value="Unassembled WGS sequence"/>
</dbReference>
<evidence type="ECO:0000256" key="1">
    <source>
        <dbReference type="SAM" id="MobiDB-lite"/>
    </source>
</evidence>
<name>A0A0B0PSG8_GOSAR</name>
<dbReference type="EMBL" id="KN440870">
    <property type="protein sequence ID" value="KHG27374.1"/>
    <property type="molecule type" value="Genomic_DNA"/>
</dbReference>
<feature type="region of interest" description="Disordered" evidence="1">
    <location>
        <begin position="1"/>
        <end position="27"/>
    </location>
</feature>
<dbReference type="AlphaFoldDB" id="A0A0B0PSG8"/>
<proteinExistence type="predicted"/>
<accession>A0A0B0PSG8</accession>
<gene>
    <name evidence="2" type="ORF">F383_13233</name>
</gene>
<evidence type="ECO:0000313" key="3">
    <source>
        <dbReference type="Proteomes" id="UP000032142"/>
    </source>
</evidence>